<keyword evidence="3" id="KW-0677">Repeat</keyword>
<accession>A0A7S4A9D3</accession>
<feature type="compositionally biased region" description="Basic and acidic residues" evidence="9">
    <location>
        <begin position="75"/>
        <end position="88"/>
    </location>
</feature>
<evidence type="ECO:0000256" key="1">
    <source>
        <dbReference type="ARBA" id="ARBA00022527"/>
    </source>
</evidence>
<proteinExistence type="inferred from homology"/>
<dbReference type="InterPro" id="IPR017441">
    <property type="entry name" value="Protein_kinase_ATP_BS"/>
</dbReference>
<feature type="domain" description="POLO box" evidence="11">
    <location>
        <begin position="656"/>
        <end position="745"/>
    </location>
</feature>
<dbReference type="Gene3D" id="3.30.200.20">
    <property type="entry name" value="Phosphorylase Kinase, domain 1"/>
    <property type="match status" value="1"/>
</dbReference>
<feature type="region of interest" description="Disordered" evidence="9">
    <location>
        <begin position="582"/>
        <end position="605"/>
    </location>
</feature>
<feature type="region of interest" description="Disordered" evidence="9">
    <location>
        <begin position="1"/>
        <end position="154"/>
    </location>
</feature>
<feature type="domain" description="POLO box" evidence="11">
    <location>
        <begin position="771"/>
        <end position="851"/>
    </location>
</feature>
<dbReference type="EMBL" id="HBIX01000649">
    <property type="protein sequence ID" value="CAE0707797.1"/>
    <property type="molecule type" value="Transcribed_RNA"/>
</dbReference>
<dbReference type="CDD" id="cd13117">
    <property type="entry name" value="POLO_box_2"/>
    <property type="match status" value="1"/>
</dbReference>
<comment type="catalytic activity">
    <reaction evidence="8">
        <text>L-threonyl-[protein] + ATP = O-phospho-L-threonyl-[protein] + ADP + H(+)</text>
        <dbReference type="Rhea" id="RHEA:46608"/>
        <dbReference type="Rhea" id="RHEA-COMP:11060"/>
        <dbReference type="Rhea" id="RHEA-COMP:11605"/>
        <dbReference type="ChEBI" id="CHEBI:15378"/>
        <dbReference type="ChEBI" id="CHEBI:30013"/>
        <dbReference type="ChEBI" id="CHEBI:30616"/>
        <dbReference type="ChEBI" id="CHEBI:61977"/>
        <dbReference type="ChEBI" id="CHEBI:456216"/>
        <dbReference type="EC" id="2.7.11.21"/>
    </reaction>
</comment>
<keyword evidence="5 8" id="KW-0418">Kinase</keyword>
<evidence type="ECO:0000256" key="8">
    <source>
        <dbReference type="RuleBase" id="RU361162"/>
    </source>
</evidence>
<dbReference type="FunFam" id="1.10.510.10:FF:000571">
    <property type="entry name" value="Maternal embryonic leucine zipper kinase"/>
    <property type="match status" value="1"/>
</dbReference>
<dbReference type="PROSITE" id="PS00108">
    <property type="entry name" value="PROTEIN_KINASE_ST"/>
    <property type="match status" value="1"/>
</dbReference>
<dbReference type="InterPro" id="IPR033701">
    <property type="entry name" value="POLO_box_1"/>
</dbReference>
<evidence type="ECO:0000256" key="4">
    <source>
        <dbReference type="ARBA" id="ARBA00022741"/>
    </source>
</evidence>
<dbReference type="CDD" id="cd13118">
    <property type="entry name" value="POLO_box_1"/>
    <property type="match status" value="1"/>
</dbReference>
<dbReference type="GO" id="GO:0005634">
    <property type="term" value="C:nucleus"/>
    <property type="evidence" value="ECO:0007669"/>
    <property type="project" value="TreeGrafter"/>
</dbReference>
<feature type="compositionally biased region" description="Polar residues" evidence="9">
    <location>
        <begin position="120"/>
        <end position="129"/>
    </location>
</feature>
<dbReference type="PROSITE" id="PS50011">
    <property type="entry name" value="PROTEIN_KINASE_DOM"/>
    <property type="match status" value="1"/>
</dbReference>
<dbReference type="SUPFAM" id="SSF56112">
    <property type="entry name" value="Protein kinase-like (PK-like)"/>
    <property type="match status" value="1"/>
</dbReference>
<gene>
    <name evidence="12" type="ORF">PAUS00366_LOCUS517</name>
</gene>
<keyword evidence="4 7" id="KW-0547">Nucleotide-binding</keyword>
<dbReference type="PROSITE" id="PS50078">
    <property type="entry name" value="POLO_BOX"/>
    <property type="match status" value="2"/>
</dbReference>
<feature type="compositionally biased region" description="Polar residues" evidence="9">
    <location>
        <begin position="586"/>
        <end position="600"/>
    </location>
</feature>
<evidence type="ECO:0000259" key="10">
    <source>
        <dbReference type="PROSITE" id="PS50011"/>
    </source>
</evidence>
<evidence type="ECO:0000256" key="9">
    <source>
        <dbReference type="SAM" id="MobiDB-lite"/>
    </source>
</evidence>
<dbReference type="FunFam" id="3.30.200.20:FF:000091">
    <property type="entry name" value="Serine/threonine-protein kinase PLK"/>
    <property type="match status" value="1"/>
</dbReference>
<dbReference type="GO" id="GO:0005524">
    <property type="term" value="F:ATP binding"/>
    <property type="evidence" value="ECO:0007669"/>
    <property type="project" value="UniProtKB-UniRule"/>
</dbReference>
<dbReference type="PROSITE" id="PS00107">
    <property type="entry name" value="PROTEIN_KINASE_ATP"/>
    <property type="match status" value="1"/>
</dbReference>
<feature type="compositionally biased region" description="Polar residues" evidence="9">
    <location>
        <begin position="537"/>
        <end position="558"/>
    </location>
</feature>
<dbReference type="InterPro" id="IPR000959">
    <property type="entry name" value="POLO_box_dom"/>
</dbReference>
<organism evidence="12">
    <name type="scientific">Pseudo-nitzschia australis</name>
    <dbReference type="NCBI Taxonomy" id="44445"/>
    <lineage>
        <taxon>Eukaryota</taxon>
        <taxon>Sar</taxon>
        <taxon>Stramenopiles</taxon>
        <taxon>Ochrophyta</taxon>
        <taxon>Bacillariophyta</taxon>
        <taxon>Bacillariophyceae</taxon>
        <taxon>Bacillariophycidae</taxon>
        <taxon>Bacillariales</taxon>
        <taxon>Bacillariaceae</taxon>
        <taxon>Pseudo-nitzschia</taxon>
    </lineage>
</organism>
<evidence type="ECO:0000256" key="3">
    <source>
        <dbReference type="ARBA" id="ARBA00022737"/>
    </source>
</evidence>
<dbReference type="GO" id="GO:0004674">
    <property type="term" value="F:protein serine/threonine kinase activity"/>
    <property type="evidence" value="ECO:0007669"/>
    <property type="project" value="UniProtKB-KW"/>
</dbReference>
<dbReference type="InterPro" id="IPR000719">
    <property type="entry name" value="Prot_kinase_dom"/>
</dbReference>
<dbReference type="PANTHER" id="PTHR24345">
    <property type="entry name" value="SERINE/THREONINE-PROTEIN KINASE PLK"/>
    <property type="match status" value="1"/>
</dbReference>
<feature type="region of interest" description="Disordered" evidence="9">
    <location>
        <begin position="537"/>
        <end position="569"/>
    </location>
</feature>
<feature type="compositionally biased region" description="Low complexity" evidence="9">
    <location>
        <begin position="17"/>
        <end position="27"/>
    </location>
</feature>
<keyword evidence="6 7" id="KW-0067">ATP-binding</keyword>
<sequence length="856" mass="96248">MSPRERYSEDEDRVPASSTSTSRNTTNPMSNAHLAAKMSETGSTATRRAPLQSRDPNTISGSYRSGSSNSTDAYNSRDFRQSRLESSHNECNQRFTNSTSSSSSRNYNNNLPGVSHRSHNNVIRSYSTSELREGADTNAPAKARTNAYTKRSSSVPNLDEDSIIIEEHRPKINGDGYTLHRYLRGKMLGKGGFAKVYLCKALDTNKLYAIKIVPKANLVKARARDKLKAEIKIHRTLHHKNVCAFKHFFEDKTNCYILLELCHNQSMNEMIKRRKRLTEPETAFFMRQLMDATKYMHDELVIHRDLKLGNLFLDRNMNIKVGDLGLASKLQSADEIRKTICGTPNYIAPEVIQGDRASRGHSFEVDIWSMGVIMFTCLVGKPPYEAKDVKATYQRIMANQYKFPTNLSISEDAKDLIVRMLQSKPVDRPTLKEISVHPFLNSQFIPKSLPSTATHVAPQAGANGSNSLTQNTVTRPELPKSNSARRPFVARDTNVRSTGHKDDKKKTSSSTSNSSPMINVQGAVQYAWSAVTSVASPSRPARQQQSNRFKVFDETNNGRTRDGDVVSEQISDRDIVARTANLGIRSPNNGTPSNTKSSQRGYDPAPATGNVDGFILNDMFERVSIVLDIVSSRDYTGVQADSQSLIPVSYGGPTKWVERYVDYTSKYGLGYLLSDKSSGVYFNDSKKAIVEAEGDKFQFIERKKSSDEASSRTEPSIASHSLSNYPDSLEKYVTLLRHFRKYLIEQNQRAEEDKSSLGVGTSASNGSDMVFLKKWVRTKHAIFFRLSDRTVQIVFYDHTEVLLTPDERFITYVDKNMTRSTYYMTDELVGCNAEIAKRLKYTKEILQQLVTGSPRR</sequence>
<evidence type="ECO:0000256" key="2">
    <source>
        <dbReference type="ARBA" id="ARBA00022679"/>
    </source>
</evidence>
<dbReference type="InterPro" id="IPR011009">
    <property type="entry name" value="Kinase-like_dom_sf"/>
</dbReference>
<feature type="region of interest" description="Disordered" evidence="9">
    <location>
        <begin position="455"/>
        <end position="518"/>
    </location>
</feature>
<dbReference type="FunFam" id="3.30.1120.30:FF:000013">
    <property type="entry name" value="Serine/threonine-protein kinase PLK"/>
    <property type="match status" value="1"/>
</dbReference>
<dbReference type="Gene3D" id="3.30.1120.30">
    <property type="entry name" value="POLO box domain"/>
    <property type="match status" value="2"/>
</dbReference>
<dbReference type="CDD" id="cd14099">
    <property type="entry name" value="STKc_PLK"/>
    <property type="match status" value="1"/>
</dbReference>
<dbReference type="InterPro" id="IPR008271">
    <property type="entry name" value="Ser/Thr_kinase_AS"/>
</dbReference>
<feature type="compositionally biased region" description="Low complexity" evidence="9">
    <location>
        <begin position="60"/>
        <end position="70"/>
    </location>
</feature>
<feature type="domain" description="Protein kinase" evidence="10">
    <location>
        <begin position="182"/>
        <end position="440"/>
    </location>
</feature>
<evidence type="ECO:0000259" key="11">
    <source>
        <dbReference type="PROSITE" id="PS50078"/>
    </source>
</evidence>
<dbReference type="InterPro" id="IPR036947">
    <property type="entry name" value="POLO_box_dom_sf"/>
</dbReference>
<dbReference type="PANTHER" id="PTHR24345:SF0">
    <property type="entry name" value="CELL CYCLE SERINE_THREONINE-PROTEIN KINASE CDC5_MSD2"/>
    <property type="match status" value="1"/>
</dbReference>
<keyword evidence="1 8" id="KW-0723">Serine/threonine-protein kinase</keyword>
<feature type="compositionally biased region" description="Basic and acidic residues" evidence="9">
    <location>
        <begin position="559"/>
        <end position="569"/>
    </location>
</feature>
<dbReference type="AlphaFoldDB" id="A0A7S4A9D3"/>
<dbReference type="Gene3D" id="1.10.510.10">
    <property type="entry name" value="Transferase(Phosphotransferase) domain 1"/>
    <property type="match status" value="1"/>
</dbReference>
<comment type="similarity">
    <text evidence="8">Belongs to the protein kinase superfamily. Ser/Thr protein kinase family. CDC5/Polo subfamily.</text>
</comment>
<feature type="compositionally biased region" description="Polar residues" evidence="9">
    <location>
        <begin position="462"/>
        <end position="484"/>
    </location>
</feature>
<name>A0A7S4A9D3_9STRA</name>
<dbReference type="Pfam" id="PF00069">
    <property type="entry name" value="Pkinase"/>
    <property type="match status" value="1"/>
</dbReference>
<evidence type="ECO:0000313" key="12">
    <source>
        <dbReference type="EMBL" id="CAE0707797.1"/>
    </source>
</evidence>
<dbReference type="SMART" id="SM00220">
    <property type="entry name" value="S_TKc"/>
    <property type="match status" value="1"/>
</dbReference>
<reference evidence="12" key="1">
    <citation type="submission" date="2021-01" db="EMBL/GenBank/DDBJ databases">
        <authorList>
            <person name="Corre E."/>
            <person name="Pelletier E."/>
            <person name="Niang G."/>
            <person name="Scheremetjew M."/>
            <person name="Finn R."/>
            <person name="Kale V."/>
            <person name="Holt S."/>
            <person name="Cochrane G."/>
            <person name="Meng A."/>
            <person name="Brown T."/>
            <person name="Cohen L."/>
        </authorList>
    </citation>
    <scope>NUCLEOTIDE SEQUENCE</scope>
    <source>
        <strain evidence="12">10249 10 AB</strain>
    </source>
</reference>
<dbReference type="InterPro" id="IPR033695">
    <property type="entry name" value="POLO_box_2"/>
</dbReference>
<protein>
    <recommendedName>
        <fullName evidence="8">Serine/threonine-protein kinase PLK</fullName>
        <ecNumber evidence="8">2.7.11.21</ecNumber>
    </recommendedName>
    <alternativeName>
        <fullName evidence="8">Polo-like kinase</fullName>
    </alternativeName>
</protein>
<evidence type="ECO:0000256" key="6">
    <source>
        <dbReference type="ARBA" id="ARBA00022840"/>
    </source>
</evidence>
<dbReference type="SUPFAM" id="SSF82615">
    <property type="entry name" value="Polo-box domain"/>
    <property type="match status" value="2"/>
</dbReference>
<keyword evidence="2 8" id="KW-0808">Transferase</keyword>
<dbReference type="Pfam" id="PF00659">
    <property type="entry name" value="POLO_box"/>
    <property type="match status" value="2"/>
</dbReference>
<feature type="binding site" evidence="7">
    <location>
        <position position="211"/>
    </location>
    <ligand>
        <name>ATP</name>
        <dbReference type="ChEBI" id="CHEBI:30616"/>
    </ligand>
</feature>
<feature type="compositionally biased region" description="Low complexity" evidence="9">
    <location>
        <begin position="92"/>
        <end position="110"/>
    </location>
</feature>
<evidence type="ECO:0000256" key="5">
    <source>
        <dbReference type="ARBA" id="ARBA00022777"/>
    </source>
</evidence>
<evidence type="ECO:0000256" key="7">
    <source>
        <dbReference type="PROSITE-ProRule" id="PRU10141"/>
    </source>
</evidence>
<dbReference type="EC" id="2.7.11.21" evidence="8"/>